<evidence type="ECO:0000256" key="6">
    <source>
        <dbReference type="ARBA" id="ARBA00022989"/>
    </source>
</evidence>
<dbReference type="STRING" id="1423730.FC75_GL000614"/>
<dbReference type="Pfam" id="PF00324">
    <property type="entry name" value="AA_permease"/>
    <property type="match status" value="1"/>
</dbReference>
<dbReference type="AlphaFoldDB" id="A0A0R2FAH4"/>
<keyword evidence="6 8" id="KW-1133">Transmembrane helix</keyword>
<evidence type="ECO:0000256" key="4">
    <source>
        <dbReference type="ARBA" id="ARBA00022692"/>
    </source>
</evidence>
<feature type="transmembrane region" description="Helical" evidence="8">
    <location>
        <begin position="46"/>
        <end position="70"/>
    </location>
</feature>
<protein>
    <submittedName>
        <fullName evidence="10">Amino acid transport protein</fullName>
    </submittedName>
</protein>
<dbReference type="Gene3D" id="1.20.1740.10">
    <property type="entry name" value="Amino acid/polyamine transporter I"/>
    <property type="match status" value="1"/>
</dbReference>
<evidence type="ECO:0000256" key="1">
    <source>
        <dbReference type="ARBA" id="ARBA00004651"/>
    </source>
</evidence>
<keyword evidence="3" id="KW-1003">Cell membrane</keyword>
<evidence type="ECO:0000313" key="10">
    <source>
        <dbReference type="EMBL" id="KRN25344.1"/>
    </source>
</evidence>
<dbReference type="PIRSF" id="PIRSF006060">
    <property type="entry name" value="AA_transporter"/>
    <property type="match status" value="1"/>
</dbReference>
<sequence>MADKNSQDELARNLSARHIQLMAIGGTIGTGLFLGAGQSIHVAGPALIFAYLLAGVMCFFLLRALGELLLADSGDRSFLDLIRHHLGPRAAFVTGWTYWFCWVAIAMAQVTAIGVYIRFWWPSLPQWLPALVALVLLLAVNLSAVGSFGEFEFWFSMIKVVAIGALIVIGAFMIFGHAPTTAGAASLANLTGHGGLFPKGLWGFMLSFQMVAFSFTSIEQVGLTAAETHDPKRTLPRVLNSLPVLVIVLYVGALIVLMSIFPWSKVAANGSPFVQVFNSLHIPAAASIVNFVVLTAAGSACMAAIYSAGRLLFELSITRPRLHALAKLSRRQVPVRSLLVSSGVIAVAVALNAVLPASVFTLVTSVATVCFLFVWMMIIIAHLRYKKRHPERGLFSAPLFPLGDWYVLVFLGFVFVVMFFSWDTAIATAAALALLLALSVLAQLQHPKKS</sequence>
<feature type="transmembrane region" description="Helical" evidence="8">
    <location>
        <begin position="91"/>
        <end position="121"/>
    </location>
</feature>
<dbReference type="FunFam" id="1.20.1740.10:FF:000001">
    <property type="entry name" value="Amino acid permease"/>
    <property type="match status" value="1"/>
</dbReference>
<dbReference type="InterPro" id="IPR004840">
    <property type="entry name" value="Amino_acid_permease_CS"/>
</dbReference>
<dbReference type="RefSeq" id="WP_056988974.1">
    <property type="nucleotide sequence ID" value="NZ_AYZJ01000013.1"/>
</dbReference>
<feature type="transmembrane region" description="Helical" evidence="8">
    <location>
        <begin position="284"/>
        <end position="313"/>
    </location>
</feature>
<evidence type="ECO:0000256" key="8">
    <source>
        <dbReference type="SAM" id="Phobius"/>
    </source>
</evidence>
<gene>
    <name evidence="10" type="ORF">FC75_GL000614</name>
</gene>
<dbReference type="PANTHER" id="PTHR43495:SF2">
    <property type="entry name" value="D-SERINE_D-ALANINE_GLYCINE TRANSPORTER"/>
    <property type="match status" value="1"/>
</dbReference>
<feature type="transmembrane region" description="Helical" evidence="8">
    <location>
        <begin position="127"/>
        <end position="148"/>
    </location>
</feature>
<organism evidence="10 11">
    <name type="scientific">Lacticaseibacillus camelliae DSM 22697 = JCM 13995</name>
    <dbReference type="NCBI Taxonomy" id="1423730"/>
    <lineage>
        <taxon>Bacteria</taxon>
        <taxon>Bacillati</taxon>
        <taxon>Bacillota</taxon>
        <taxon>Bacilli</taxon>
        <taxon>Lactobacillales</taxon>
        <taxon>Lactobacillaceae</taxon>
        <taxon>Lacticaseibacillus</taxon>
    </lineage>
</organism>
<evidence type="ECO:0000256" key="2">
    <source>
        <dbReference type="ARBA" id="ARBA00022448"/>
    </source>
</evidence>
<feature type="transmembrane region" description="Helical" evidence="8">
    <location>
        <begin position="239"/>
        <end position="264"/>
    </location>
</feature>
<feature type="transmembrane region" description="Helical" evidence="8">
    <location>
        <begin position="21"/>
        <end position="40"/>
    </location>
</feature>
<feature type="domain" description="Amino acid permease/ SLC12A" evidence="9">
    <location>
        <begin position="18"/>
        <end position="428"/>
    </location>
</feature>
<dbReference type="GO" id="GO:0006865">
    <property type="term" value="P:amino acid transport"/>
    <property type="evidence" value="ECO:0007669"/>
    <property type="project" value="UniProtKB-KW"/>
</dbReference>
<dbReference type="GO" id="GO:0055085">
    <property type="term" value="P:transmembrane transport"/>
    <property type="evidence" value="ECO:0007669"/>
    <property type="project" value="InterPro"/>
</dbReference>
<dbReference type="InterPro" id="IPR004841">
    <property type="entry name" value="AA-permease/SLC12A_dom"/>
</dbReference>
<dbReference type="PANTHER" id="PTHR43495">
    <property type="entry name" value="GABA PERMEASE"/>
    <property type="match status" value="1"/>
</dbReference>
<evidence type="ECO:0000313" key="11">
    <source>
        <dbReference type="Proteomes" id="UP000050865"/>
    </source>
</evidence>
<feature type="transmembrane region" description="Helical" evidence="8">
    <location>
        <begin position="359"/>
        <end position="381"/>
    </location>
</feature>
<dbReference type="PROSITE" id="PS00218">
    <property type="entry name" value="AMINO_ACID_PERMEASE_1"/>
    <property type="match status" value="1"/>
</dbReference>
<dbReference type="Proteomes" id="UP000050865">
    <property type="component" value="Unassembled WGS sequence"/>
</dbReference>
<name>A0A0R2FAH4_9LACO</name>
<evidence type="ECO:0000256" key="3">
    <source>
        <dbReference type="ARBA" id="ARBA00022475"/>
    </source>
</evidence>
<comment type="caution">
    <text evidence="10">The sequence shown here is derived from an EMBL/GenBank/DDBJ whole genome shotgun (WGS) entry which is preliminary data.</text>
</comment>
<proteinExistence type="predicted"/>
<keyword evidence="11" id="KW-1185">Reference proteome</keyword>
<feature type="transmembrane region" description="Helical" evidence="8">
    <location>
        <begin position="426"/>
        <end position="444"/>
    </location>
</feature>
<feature type="transmembrane region" description="Helical" evidence="8">
    <location>
        <begin position="200"/>
        <end position="218"/>
    </location>
</feature>
<keyword evidence="2" id="KW-0813">Transport</keyword>
<feature type="transmembrane region" description="Helical" evidence="8">
    <location>
        <begin position="402"/>
        <end position="420"/>
    </location>
</feature>
<dbReference type="EMBL" id="AYZJ01000013">
    <property type="protein sequence ID" value="KRN25344.1"/>
    <property type="molecule type" value="Genomic_DNA"/>
</dbReference>
<evidence type="ECO:0000256" key="7">
    <source>
        <dbReference type="ARBA" id="ARBA00023136"/>
    </source>
</evidence>
<feature type="transmembrane region" description="Helical" evidence="8">
    <location>
        <begin position="333"/>
        <end position="353"/>
    </location>
</feature>
<keyword evidence="5" id="KW-0029">Amino-acid transport</keyword>
<accession>A0A0R2FAH4</accession>
<keyword evidence="4 8" id="KW-0812">Transmembrane</keyword>
<keyword evidence="7 8" id="KW-0472">Membrane</keyword>
<evidence type="ECO:0000259" key="9">
    <source>
        <dbReference type="Pfam" id="PF00324"/>
    </source>
</evidence>
<comment type="subcellular location">
    <subcellularLocation>
        <location evidence="1">Cell membrane</location>
        <topology evidence="1">Multi-pass membrane protein</topology>
    </subcellularLocation>
</comment>
<evidence type="ECO:0000256" key="5">
    <source>
        <dbReference type="ARBA" id="ARBA00022970"/>
    </source>
</evidence>
<dbReference type="GO" id="GO:0005886">
    <property type="term" value="C:plasma membrane"/>
    <property type="evidence" value="ECO:0007669"/>
    <property type="project" value="UniProtKB-SubCell"/>
</dbReference>
<reference evidence="10 11" key="1">
    <citation type="journal article" date="2015" name="Genome Announc.">
        <title>Expanding the biotechnology potential of lactobacilli through comparative genomics of 213 strains and associated genera.</title>
        <authorList>
            <person name="Sun Z."/>
            <person name="Harris H.M."/>
            <person name="McCann A."/>
            <person name="Guo C."/>
            <person name="Argimon S."/>
            <person name="Zhang W."/>
            <person name="Yang X."/>
            <person name="Jeffery I.B."/>
            <person name="Cooney J.C."/>
            <person name="Kagawa T.F."/>
            <person name="Liu W."/>
            <person name="Song Y."/>
            <person name="Salvetti E."/>
            <person name="Wrobel A."/>
            <person name="Rasinkangas P."/>
            <person name="Parkhill J."/>
            <person name="Rea M.C."/>
            <person name="O'Sullivan O."/>
            <person name="Ritari J."/>
            <person name="Douillard F.P."/>
            <person name="Paul Ross R."/>
            <person name="Yang R."/>
            <person name="Briner A.E."/>
            <person name="Felis G.E."/>
            <person name="de Vos W.M."/>
            <person name="Barrangou R."/>
            <person name="Klaenhammer T.R."/>
            <person name="Caufield P.W."/>
            <person name="Cui Y."/>
            <person name="Zhang H."/>
            <person name="O'Toole P.W."/>
        </authorList>
    </citation>
    <scope>NUCLEOTIDE SEQUENCE [LARGE SCALE GENOMIC DNA]</scope>
    <source>
        <strain evidence="10 11">DSM 22697</strain>
    </source>
</reference>
<dbReference type="PATRIC" id="fig|1423730.4.peg.640"/>
<feature type="transmembrane region" description="Helical" evidence="8">
    <location>
        <begin position="160"/>
        <end position="180"/>
    </location>
</feature>